<keyword evidence="1 2" id="KW-0193">Cuticle</keyword>
<reference evidence="6" key="1">
    <citation type="submission" date="2025-08" db="UniProtKB">
        <authorList>
            <consortium name="RefSeq"/>
        </authorList>
    </citation>
    <scope>IDENTIFICATION</scope>
    <source>
        <tissue evidence="6">Whole Larva</tissue>
    </source>
</reference>
<protein>
    <submittedName>
        <fullName evidence="6">Cuticle protein 3-like</fullName>
    </submittedName>
</protein>
<dbReference type="PROSITE" id="PS00233">
    <property type="entry name" value="CHIT_BIND_RR_1"/>
    <property type="match status" value="1"/>
</dbReference>
<keyword evidence="4" id="KW-0732">Signal</keyword>
<dbReference type="PANTHER" id="PTHR10380:SF173">
    <property type="entry name" value="CUTICULAR PROTEIN 47EF, ISOFORM C-RELATED"/>
    <property type="match status" value="1"/>
</dbReference>
<evidence type="ECO:0000256" key="2">
    <source>
        <dbReference type="PROSITE-ProRule" id="PRU00497"/>
    </source>
</evidence>
<feature type="compositionally biased region" description="Low complexity" evidence="3">
    <location>
        <begin position="168"/>
        <end position="178"/>
    </location>
</feature>
<accession>A0ABM1NGQ9</accession>
<dbReference type="PRINTS" id="PR00947">
    <property type="entry name" value="CUTICLE"/>
</dbReference>
<dbReference type="InterPro" id="IPR050468">
    <property type="entry name" value="Cuticle_Struct_Prot"/>
</dbReference>
<gene>
    <name evidence="6" type="primary">LOC108569101</name>
</gene>
<evidence type="ECO:0000256" key="1">
    <source>
        <dbReference type="ARBA" id="ARBA00022460"/>
    </source>
</evidence>
<keyword evidence="5" id="KW-1185">Reference proteome</keyword>
<dbReference type="GeneID" id="108569101"/>
<proteinExistence type="predicted"/>
<feature type="signal peptide" evidence="4">
    <location>
        <begin position="1"/>
        <end position="15"/>
    </location>
</feature>
<dbReference type="PROSITE" id="PS51155">
    <property type="entry name" value="CHIT_BIND_RR_2"/>
    <property type="match status" value="1"/>
</dbReference>
<evidence type="ECO:0000313" key="5">
    <source>
        <dbReference type="Proteomes" id="UP000695000"/>
    </source>
</evidence>
<dbReference type="RefSeq" id="XP_017786009.1">
    <property type="nucleotide sequence ID" value="XM_017930520.1"/>
</dbReference>
<dbReference type="PANTHER" id="PTHR10380">
    <property type="entry name" value="CUTICLE PROTEIN"/>
    <property type="match status" value="1"/>
</dbReference>
<dbReference type="Proteomes" id="UP000695000">
    <property type="component" value="Unplaced"/>
</dbReference>
<evidence type="ECO:0000256" key="4">
    <source>
        <dbReference type="SAM" id="SignalP"/>
    </source>
</evidence>
<sequence>MKQFIVFALVGLAFAEPPSSQYGPPGYNSNANNNNVNNNNQHGNNYNGIPNANNDVPILRLENSNDGEGGYKYAYETGDGTSAQEHGYLKDADSPTAQGGFAFTAPDGQQFSISYTADENGFVPVGNHLPTPPPIPEEILKALEQNRADEARGIVDDGQYHPEPAPHQQYNNAQQNAAGGTHPGY</sequence>
<dbReference type="Pfam" id="PF00379">
    <property type="entry name" value="Chitin_bind_4"/>
    <property type="match status" value="1"/>
</dbReference>
<feature type="region of interest" description="Disordered" evidence="3">
    <location>
        <begin position="155"/>
        <end position="185"/>
    </location>
</feature>
<name>A0ABM1NGQ9_NICVS</name>
<evidence type="ECO:0000313" key="6">
    <source>
        <dbReference type="RefSeq" id="XP_017786009.1"/>
    </source>
</evidence>
<feature type="chain" id="PRO_5047278618" evidence="4">
    <location>
        <begin position="16"/>
        <end position="185"/>
    </location>
</feature>
<dbReference type="InterPro" id="IPR000618">
    <property type="entry name" value="Insect_cuticle"/>
</dbReference>
<feature type="region of interest" description="Disordered" evidence="3">
    <location>
        <begin position="23"/>
        <end position="42"/>
    </location>
</feature>
<dbReference type="InterPro" id="IPR031311">
    <property type="entry name" value="CHIT_BIND_RR_consensus"/>
</dbReference>
<organism evidence="5 6">
    <name type="scientific">Nicrophorus vespilloides</name>
    <name type="common">Boreal carrion beetle</name>
    <dbReference type="NCBI Taxonomy" id="110193"/>
    <lineage>
        <taxon>Eukaryota</taxon>
        <taxon>Metazoa</taxon>
        <taxon>Ecdysozoa</taxon>
        <taxon>Arthropoda</taxon>
        <taxon>Hexapoda</taxon>
        <taxon>Insecta</taxon>
        <taxon>Pterygota</taxon>
        <taxon>Neoptera</taxon>
        <taxon>Endopterygota</taxon>
        <taxon>Coleoptera</taxon>
        <taxon>Polyphaga</taxon>
        <taxon>Staphyliniformia</taxon>
        <taxon>Silphidae</taxon>
        <taxon>Nicrophorinae</taxon>
        <taxon>Nicrophorus</taxon>
    </lineage>
</organism>
<evidence type="ECO:0000256" key="3">
    <source>
        <dbReference type="SAM" id="MobiDB-lite"/>
    </source>
</evidence>